<name>A0A520LLL5_9GAMM</name>
<dbReference type="Proteomes" id="UP000318148">
    <property type="component" value="Unassembled WGS sequence"/>
</dbReference>
<reference evidence="1 2" key="1">
    <citation type="submission" date="2019-02" db="EMBL/GenBank/DDBJ databases">
        <title>Prokaryotic population dynamics and viral predation in marine succession experiment using metagenomics: the confinement effect.</title>
        <authorList>
            <person name="Haro-Moreno J.M."/>
            <person name="Rodriguez-Valera F."/>
            <person name="Lopez-Perez M."/>
        </authorList>
    </citation>
    <scope>NUCLEOTIDE SEQUENCE [LARGE SCALE GENOMIC DNA]</scope>
    <source>
        <strain evidence="1">MED-G169</strain>
    </source>
</reference>
<sequence>MTDAKSFDIDSRKLFNLGANLLIAGFVKQKTEEAKKLFKELKQGALVPSGHLSSEKTGIKLPIKLQLERSEYRGQFNFPNFEASLKIMLQKFENEARRDPELKDLRTLTNQDTGGILFNIPSGMKIGEEMNVLMMAAEPVGGSLVIKLMFMDPEQFKNDK</sequence>
<gene>
    <name evidence="1" type="ORF">EVB02_02635</name>
</gene>
<protein>
    <submittedName>
        <fullName evidence="1">Uncharacterized protein</fullName>
    </submittedName>
</protein>
<evidence type="ECO:0000313" key="1">
    <source>
        <dbReference type="EMBL" id="RZO06316.1"/>
    </source>
</evidence>
<dbReference type="EMBL" id="SHBO01000027">
    <property type="protein sequence ID" value="RZO06316.1"/>
    <property type="molecule type" value="Genomic_DNA"/>
</dbReference>
<evidence type="ECO:0000313" key="2">
    <source>
        <dbReference type="Proteomes" id="UP000318148"/>
    </source>
</evidence>
<proteinExistence type="predicted"/>
<accession>A0A520LLL5</accession>
<comment type="caution">
    <text evidence="1">The sequence shown here is derived from an EMBL/GenBank/DDBJ whole genome shotgun (WGS) entry which is preliminary data.</text>
</comment>
<organism evidence="1 2">
    <name type="scientific">SAR92 clade bacterium</name>
    <dbReference type="NCBI Taxonomy" id="2315479"/>
    <lineage>
        <taxon>Bacteria</taxon>
        <taxon>Pseudomonadati</taxon>
        <taxon>Pseudomonadota</taxon>
        <taxon>Gammaproteobacteria</taxon>
        <taxon>Cellvibrionales</taxon>
        <taxon>Porticoccaceae</taxon>
        <taxon>SAR92 clade</taxon>
    </lineage>
</organism>
<dbReference type="AlphaFoldDB" id="A0A520LLL5"/>